<dbReference type="AlphaFoldDB" id="A0A8S2M6M5"/>
<proteinExistence type="predicted"/>
<dbReference type="Proteomes" id="UP000677228">
    <property type="component" value="Unassembled WGS sequence"/>
</dbReference>
<dbReference type="Proteomes" id="UP000682733">
    <property type="component" value="Unassembled WGS sequence"/>
</dbReference>
<sequence>SAEIVLWSSAIFDNNIFTDEIGDNLSPFPALVQSSNSLGEIRKLFVGNLLKIREGHVLPGTVMKTVTSSYTYFLESFVDGLLPKLNLPRTDHTCRRYLNQIEDILSDVSKNEESFMAACEEYFGLIKPVEVALPTGAKAYYV</sequence>
<evidence type="ECO:0000313" key="3">
    <source>
        <dbReference type="Proteomes" id="UP000682733"/>
    </source>
</evidence>
<gene>
    <name evidence="1" type="ORF">OVA965_LOCUS21225</name>
    <name evidence="2" type="ORF">TMI583_LOCUS21825</name>
</gene>
<evidence type="ECO:0000313" key="1">
    <source>
        <dbReference type="EMBL" id="CAF1143065.1"/>
    </source>
</evidence>
<comment type="caution">
    <text evidence="2">The sequence shown here is derived from an EMBL/GenBank/DDBJ whole genome shotgun (WGS) entry which is preliminary data.</text>
</comment>
<name>A0A8S2M6M5_9BILA</name>
<reference evidence="2" key="1">
    <citation type="submission" date="2021-02" db="EMBL/GenBank/DDBJ databases">
        <authorList>
            <person name="Nowell W R."/>
        </authorList>
    </citation>
    <scope>NUCLEOTIDE SEQUENCE</scope>
</reference>
<feature type="non-terminal residue" evidence="2">
    <location>
        <position position="1"/>
    </location>
</feature>
<organism evidence="2 3">
    <name type="scientific">Didymodactylos carnosus</name>
    <dbReference type="NCBI Taxonomy" id="1234261"/>
    <lineage>
        <taxon>Eukaryota</taxon>
        <taxon>Metazoa</taxon>
        <taxon>Spiralia</taxon>
        <taxon>Gnathifera</taxon>
        <taxon>Rotifera</taxon>
        <taxon>Eurotatoria</taxon>
        <taxon>Bdelloidea</taxon>
        <taxon>Philodinida</taxon>
        <taxon>Philodinidae</taxon>
        <taxon>Didymodactylos</taxon>
    </lineage>
</organism>
<dbReference type="EMBL" id="CAJNOK010011569">
    <property type="protein sequence ID" value="CAF1143065.1"/>
    <property type="molecule type" value="Genomic_DNA"/>
</dbReference>
<accession>A0A8S2M6M5</accession>
<dbReference type="EMBL" id="CAJOBA010027523">
    <property type="protein sequence ID" value="CAF3941410.1"/>
    <property type="molecule type" value="Genomic_DNA"/>
</dbReference>
<protein>
    <submittedName>
        <fullName evidence="2">Uncharacterized protein</fullName>
    </submittedName>
</protein>
<evidence type="ECO:0000313" key="2">
    <source>
        <dbReference type="EMBL" id="CAF3941410.1"/>
    </source>
</evidence>